<proteinExistence type="predicted"/>
<comment type="caution">
    <text evidence="1">The sequence shown here is derived from an EMBL/GenBank/DDBJ whole genome shotgun (WGS) entry which is preliminary data.</text>
</comment>
<reference evidence="1 2" key="1">
    <citation type="journal article" date="2021" name="Elife">
        <title>Chloroplast acquisition without the gene transfer in kleptoplastic sea slugs, Plakobranchus ocellatus.</title>
        <authorList>
            <person name="Maeda T."/>
            <person name="Takahashi S."/>
            <person name="Yoshida T."/>
            <person name="Shimamura S."/>
            <person name="Takaki Y."/>
            <person name="Nagai Y."/>
            <person name="Toyoda A."/>
            <person name="Suzuki Y."/>
            <person name="Arimoto A."/>
            <person name="Ishii H."/>
            <person name="Satoh N."/>
            <person name="Nishiyama T."/>
            <person name="Hasebe M."/>
            <person name="Maruyama T."/>
            <person name="Minagawa J."/>
            <person name="Obokata J."/>
            <person name="Shigenobu S."/>
        </authorList>
    </citation>
    <scope>NUCLEOTIDE SEQUENCE [LARGE SCALE GENOMIC DNA]</scope>
</reference>
<gene>
    <name evidence="1" type="ORF">PoB_006481100</name>
</gene>
<dbReference type="EMBL" id="BLXT01007309">
    <property type="protein sequence ID" value="GFO38306.1"/>
    <property type="molecule type" value="Genomic_DNA"/>
</dbReference>
<accession>A0AAV4D2B5</accession>
<evidence type="ECO:0000313" key="2">
    <source>
        <dbReference type="Proteomes" id="UP000735302"/>
    </source>
</evidence>
<sequence>MRPTSAVLAPIFATLDSTLRRRMTSSMSDASCGEKEAFTTVVLKAALCCAWPPISVTLVVLFYDIQILHEGVTCKRLCRGFLALRSKHL</sequence>
<evidence type="ECO:0000313" key="1">
    <source>
        <dbReference type="EMBL" id="GFO38306.1"/>
    </source>
</evidence>
<dbReference type="AlphaFoldDB" id="A0AAV4D2B5"/>
<name>A0AAV4D2B5_9GAST</name>
<organism evidence="1 2">
    <name type="scientific">Plakobranchus ocellatus</name>
    <dbReference type="NCBI Taxonomy" id="259542"/>
    <lineage>
        <taxon>Eukaryota</taxon>
        <taxon>Metazoa</taxon>
        <taxon>Spiralia</taxon>
        <taxon>Lophotrochozoa</taxon>
        <taxon>Mollusca</taxon>
        <taxon>Gastropoda</taxon>
        <taxon>Heterobranchia</taxon>
        <taxon>Euthyneura</taxon>
        <taxon>Panpulmonata</taxon>
        <taxon>Sacoglossa</taxon>
        <taxon>Placobranchoidea</taxon>
        <taxon>Plakobranchidae</taxon>
        <taxon>Plakobranchus</taxon>
    </lineage>
</organism>
<protein>
    <submittedName>
        <fullName evidence="1">Uncharacterized protein</fullName>
    </submittedName>
</protein>
<keyword evidence="2" id="KW-1185">Reference proteome</keyword>
<dbReference type="Proteomes" id="UP000735302">
    <property type="component" value="Unassembled WGS sequence"/>
</dbReference>